<dbReference type="InterPro" id="IPR018490">
    <property type="entry name" value="cNMP-bd_dom_sf"/>
</dbReference>
<accession>A0A0M0K767</accession>
<comment type="caution">
    <text evidence="3">The sequence shown here is derived from an EMBL/GenBank/DDBJ whole genome shotgun (WGS) entry which is preliminary data.</text>
</comment>
<evidence type="ECO:0000313" key="3">
    <source>
        <dbReference type="EMBL" id="KOO34655.1"/>
    </source>
</evidence>
<protein>
    <recommendedName>
        <fullName evidence="2">Cyclic nucleotide-binding domain-containing protein</fullName>
    </recommendedName>
</protein>
<dbReference type="Gene3D" id="2.60.120.10">
    <property type="entry name" value="Jelly Rolls"/>
    <property type="match status" value="1"/>
</dbReference>
<proteinExistence type="predicted"/>
<dbReference type="PROSITE" id="PS50042">
    <property type="entry name" value="CNMP_BINDING_3"/>
    <property type="match status" value="1"/>
</dbReference>
<dbReference type="SUPFAM" id="SSF51206">
    <property type="entry name" value="cAMP-binding domain-like"/>
    <property type="match status" value="1"/>
</dbReference>
<reference evidence="4" key="1">
    <citation type="journal article" date="2015" name="PLoS Genet.">
        <title>Genome Sequence and Transcriptome Analyses of Chrysochromulina tobin: Metabolic Tools for Enhanced Algal Fitness in the Prominent Order Prymnesiales (Haptophyceae).</title>
        <authorList>
            <person name="Hovde B.T."/>
            <person name="Deodato C.R."/>
            <person name="Hunsperger H.M."/>
            <person name="Ryken S.A."/>
            <person name="Yost W."/>
            <person name="Jha R.K."/>
            <person name="Patterson J."/>
            <person name="Monnat R.J. Jr."/>
            <person name="Barlow S.B."/>
            <person name="Starkenburg S.R."/>
            <person name="Cattolico R.A."/>
        </authorList>
    </citation>
    <scope>NUCLEOTIDE SEQUENCE</scope>
    <source>
        <strain evidence="4">CCMP291</strain>
    </source>
</reference>
<sequence length="368" mass="38711">SLAHRPVSSVSSIEHRRVSSVSSQRFAPPEDAPDTALDSELSLTELMTSAITSPPARSPRAQHGAAYEAAAQEAALATALAAAAEHPAFAWSMGAVSGGAVPGSGAVESAAGIVSAVVSAGGAGGGYDCGGGGCSGAAEQEPNYGDAQHGAYPHDAAQHGAPLQEPNYGAEAGFDAVGMHWGVPNTALPRAETPSDETVEIEIEIECGRVRAIASEPPSVSPGRRDWLRRKVRRVMWEAVRLYRQALLGKPRASTMSCSDDVEVLTFNADELHLHLRPDGVAKVRRKLFETMVEAELVHTDLFRDLPSRSVREFVCLLELREVLAGEVLFDLGNPADCVYWVLQGAVQLTRGRQLLATLGPVPAVGGA</sequence>
<evidence type="ECO:0000259" key="2">
    <source>
        <dbReference type="PROSITE" id="PS50042"/>
    </source>
</evidence>
<keyword evidence="4" id="KW-1185">Reference proteome</keyword>
<dbReference type="AlphaFoldDB" id="A0A0M0K767"/>
<dbReference type="CDD" id="cd00038">
    <property type="entry name" value="CAP_ED"/>
    <property type="match status" value="1"/>
</dbReference>
<dbReference type="InterPro" id="IPR014710">
    <property type="entry name" value="RmlC-like_jellyroll"/>
</dbReference>
<organism evidence="3 4">
    <name type="scientific">Chrysochromulina tobinii</name>
    <dbReference type="NCBI Taxonomy" id="1460289"/>
    <lineage>
        <taxon>Eukaryota</taxon>
        <taxon>Haptista</taxon>
        <taxon>Haptophyta</taxon>
        <taxon>Prymnesiophyceae</taxon>
        <taxon>Prymnesiales</taxon>
        <taxon>Chrysochromulinaceae</taxon>
        <taxon>Chrysochromulina</taxon>
    </lineage>
</organism>
<feature type="region of interest" description="Disordered" evidence="1">
    <location>
        <begin position="1"/>
        <end position="41"/>
    </location>
</feature>
<feature type="domain" description="Cyclic nucleotide-binding" evidence="2">
    <location>
        <begin position="302"/>
        <end position="368"/>
    </location>
</feature>
<gene>
    <name evidence="3" type="ORF">Ctob_014841</name>
</gene>
<dbReference type="EMBL" id="JWZX01001143">
    <property type="protein sequence ID" value="KOO34655.1"/>
    <property type="molecule type" value="Genomic_DNA"/>
</dbReference>
<evidence type="ECO:0000313" key="4">
    <source>
        <dbReference type="Proteomes" id="UP000037460"/>
    </source>
</evidence>
<feature type="non-terminal residue" evidence="3">
    <location>
        <position position="1"/>
    </location>
</feature>
<dbReference type="Proteomes" id="UP000037460">
    <property type="component" value="Unassembled WGS sequence"/>
</dbReference>
<feature type="non-terminal residue" evidence="3">
    <location>
        <position position="368"/>
    </location>
</feature>
<dbReference type="InterPro" id="IPR000595">
    <property type="entry name" value="cNMP-bd_dom"/>
</dbReference>
<evidence type="ECO:0000256" key="1">
    <source>
        <dbReference type="SAM" id="MobiDB-lite"/>
    </source>
</evidence>
<name>A0A0M0K767_9EUKA</name>